<proteinExistence type="predicted"/>
<dbReference type="GO" id="GO:0016887">
    <property type="term" value="F:ATP hydrolysis activity"/>
    <property type="evidence" value="ECO:0007669"/>
    <property type="project" value="InterPro"/>
</dbReference>
<evidence type="ECO:0000259" key="4">
    <source>
        <dbReference type="PROSITE" id="PS50893"/>
    </source>
</evidence>
<name>A0A3G1KMA6_FORW1</name>
<dbReference type="SUPFAM" id="SSF52540">
    <property type="entry name" value="P-loop containing nucleoside triphosphate hydrolases"/>
    <property type="match status" value="1"/>
</dbReference>
<reference evidence="5 6" key="1">
    <citation type="submission" date="2016-10" db="EMBL/GenBank/DDBJ databases">
        <title>Complete Genome Sequence of Peptococcaceae strain DCMF.</title>
        <authorList>
            <person name="Edwards R.J."/>
            <person name="Holland S.I."/>
            <person name="Deshpande N.P."/>
            <person name="Wong Y.K."/>
            <person name="Ertan H."/>
            <person name="Manefield M."/>
            <person name="Russell T.L."/>
            <person name="Lee M.J."/>
        </authorList>
    </citation>
    <scope>NUCLEOTIDE SEQUENCE [LARGE SCALE GENOMIC DNA]</scope>
    <source>
        <strain evidence="5 6">DCMF</strain>
    </source>
</reference>
<dbReference type="InterPro" id="IPR003593">
    <property type="entry name" value="AAA+_ATPase"/>
</dbReference>
<dbReference type="InterPro" id="IPR017871">
    <property type="entry name" value="ABC_transporter-like_CS"/>
</dbReference>
<gene>
    <name evidence="5" type="ORF">DCMF_01175</name>
</gene>
<evidence type="ECO:0000313" key="6">
    <source>
        <dbReference type="Proteomes" id="UP000323521"/>
    </source>
</evidence>
<dbReference type="KEGG" id="fwa:DCMF_01175"/>
<dbReference type="PROSITE" id="PS50893">
    <property type="entry name" value="ABC_TRANSPORTER_2"/>
    <property type="match status" value="1"/>
</dbReference>
<dbReference type="InterPro" id="IPR027417">
    <property type="entry name" value="P-loop_NTPase"/>
</dbReference>
<dbReference type="PROSITE" id="PS00211">
    <property type="entry name" value="ABC_TRANSPORTER_1"/>
    <property type="match status" value="1"/>
</dbReference>
<evidence type="ECO:0000256" key="1">
    <source>
        <dbReference type="ARBA" id="ARBA00022448"/>
    </source>
</evidence>
<dbReference type="PANTHER" id="PTHR42711:SF18">
    <property type="entry name" value="ABC TRANSPORTER, ATP-BINDING PROTEIN"/>
    <property type="match status" value="1"/>
</dbReference>
<evidence type="ECO:0000256" key="3">
    <source>
        <dbReference type="ARBA" id="ARBA00022840"/>
    </source>
</evidence>
<keyword evidence="6" id="KW-1185">Reference proteome</keyword>
<evidence type="ECO:0000313" key="5">
    <source>
        <dbReference type="EMBL" id="ATW23591.1"/>
    </source>
</evidence>
<organism evidence="5 6">
    <name type="scientific">Formimonas warabiya</name>
    <dbReference type="NCBI Taxonomy" id="1761012"/>
    <lineage>
        <taxon>Bacteria</taxon>
        <taxon>Bacillati</taxon>
        <taxon>Bacillota</taxon>
        <taxon>Clostridia</taxon>
        <taxon>Eubacteriales</taxon>
        <taxon>Peptococcaceae</taxon>
        <taxon>Candidatus Formimonas</taxon>
    </lineage>
</organism>
<protein>
    <recommendedName>
        <fullName evidence="4">ABC transporter domain-containing protein</fullName>
    </recommendedName>
</protein>
<keyword evidence="3" id="KW-0067">ATP-binding</keyword>
<sequence>MKAIEVKHLTFSYDGRVNAVDDISFTVEQGEVFGFLGPSGAGKSTTIKLLTRLLVPKANRVFVLGQDMAKADYRFMRRIGIAFENDVLYPELTGFENLYYHAKLYGIGKQEIEEVMKMLDILDARDKPASQYSKGMKTRLVLARALVTKPQILFLDEPTSGMDPDIASYVRKVLKELNKNGTTLFVTTHDMHEAEQLCDRIAFFSSGKIVAVDTPESYKKRYGESRILFQVGSDSLQIDRKDKEELLKLIKQDQWDSIHSQEATLEDIFIKVVGRGLKEGDEL</sequence>
<dbReference type="SMART" id="SM00382">
    <property type="entry name" value="AAA"/>
    <property type="match status" value="1"/>
</dbReference>
<keyword evidence="2" id="KW-0547">Nucleotide-binding</keyword>
<accession>A0A3G1KMA6</accession>
<dbReference type="OrthoDB" id="1805624at2"/>
<dbReference type="Gene3D" id="3.40.50.300">
    <property type="entry name" value="P-loop containing nucleotide triphosphate hydrolases"/>
    <property type="match status" value="1"/>
</dbReference>
<dbReference type="InterPro" id="IPR003439">
    <property type="entry name" value="ABC_transporter-like_ATP-bd"/>
</dbReference>
<dbReference type="Pfam" id="PF00005">
    <property type="entry name" value="ABC_tran"/>
    <property type="match status" value="1"/>
</dbReference>
<dbReference type="AlphaFoldDB" id="A0A3G1KMA6"/>
<dbReference type="GO" id="GO:0005524">
    <property type="term" value="F:ATP binding"/>
    <property type="evidence" value="ECO:0007669"/>
    <property type="project" value="UniProtKB-KW"/>
</dbReference>
<feature type="domain" description="ABC transporter" evidence="4">
    <location>
        <begin position="4"/>
        <end position="231"/>
    </location>
</feature>
<dbReference type="Proteomes" id="UP000323521">
    <property type="component" value="Chromosome"/>
</dbReference>
<dbReference type="RefSeq" id="WP_148132741.1">
    <property type="nucleotide sequence ID" value="NZ_CP017634.1"/>
</dbReference>
<dbReference type="PANTHER" id="PTHR42711">
    <property type="entry name" value="ABC TRANSPORTER ATP-BINDING PROTEIN"/>
    <property type="match status" value="1"/>
</dbReference>
<evidence type="ECO:0000256" key="2">
    <source>
        <dbReference type="ARBA" id="ARBA00022741"/>
    </source>
</evidence>
<dbReference type="InterPro" id="IPR050763">
    <property type="entry name" value="ABC_transporter_ATP-binding"/>
</dbReference>
<keyword evidence="1" id="KW-0813">Transport</keyword>
<dbReference type="EMBL" id="CP017634">
    <property type="protein sequence ID" value="ATW23591.1"/>
    <property type="molecule type" value="Genomic_DNA"/>
</dbReference>